<dbReference type="PANTHER" id="PTHR11085">
    <property type="entry name" value="NAD-DEPENDENT PROTEIN DEACYLASE SIRTUIN-5, MITOCHONDRIAL-RELATED"/>
    <property type="match status" value="1"/>
</dbReference>
<evidence type="ECO:0000256" key="5">
    <source>
        <dbReference type="ARBA" id="ARBA00022679"/>
    </source>
</evidence>
<evidence type="ECO:0000259" key="13">
    <source>
        <dbReference type="PROSITE" id="PS50305"/>
    </source>
</evidence>
<dbReference type="AlphaFoldDB" id="A0A1E4SCA1"/>
<keyword evidence="6 12" id="KW-0479">Metal-binding</keyword>
<comment type="subcellular location">
    <subcellularLocation>
        <location evidence="2">Nucleus</location>
    </subcellularLocation>
</comment>
<dbReference type="PROSITE" id="PS50305">
    <property type="entry name" value="SIRTUIN"/>
    <property type="match status" value="1"/>
</dbReference>
<evidence type="ECO:0000256" key="11">
    <source>
        <dbReference type="ARBA" id="ARBA00023242"/>
    </source>
</evidence>
<keyword evidence="8" id="KW-0805">Transcription regulation</keyword>
<feature type="binding site" evidence="12">
    <location>
        <position position="256"/>
    </location>
    <ligand>
        <name>Zn(2+)</name>
        <dbReference type="ChEBI" id="CHEBI:29105"/>
    </ligand>
</feature>
<dbReference type="GO" id="GO:0046970">
    <property type="term" value="F:histone H4K16 deacetylase activity, NAD-dependent"/>
    <property type="evidence" value="ECO:0007669"/>
    <property type="project" value="TreeGrafter"/>
</dbReference>
<protein>
    <submittedName>
        <fullName evidence="14">SIR2-domain-containing protein</fullName>
    </submittedName>
</protein>
<evidence type="ECO:0000256" key="9">
    <source>
        <dbReference type="ARBA" id="ARBA00023027"/>
    </source>
</evidence>
<feature type="binding site" evidence="12">
    <location>
        <position position="232"/>
    </location>
    <ligand>
        <name>Zn(2+)</name>
        <dbReference type="ChEBI" id="CHEBI:29105"/>
    </ligand>
</feature>
<feature type="domain" description="Deacetylase sirtuin-type" evidence="13">
    <location>
        <begin position="94"/>
        <end position="362"/>
    </location>
</feature>
<comment type="similarity">
    <text evidence="3">Belongs to the sirtuin family. Class I subfamily.</text>
</comment>
<dbReference type="InterPro" id="IPR029035">
    <property type="entry name" value="DHS-like_NAD/FAD-binding_dom"/>
</dbReference>
<keyword evidence="11" id="KW-0539">Nucleus</keyword>
<dbReference type="InterPro" id="IPR003000">
    <property type="entry name" value="Sirtuin"/>
</dbReference>
<dbReference type="InterPro" id="IPR026591">
    <property type="entry name" value="Sirtuin_cat_small_dom_sf"/>
</dbReference>
<feature type="binding site" evidence="12">
    <location>
        <position position="229"/>
    </location>
    <ligand>
        <name>Zn(2+)</name>
        <dbReference type="ChEBI" id="CHEBI:29105"/>
    </ligand>
</feature>
<dbReference type="InterPro" id="IPR026590">
    <property type="entry name" value="Ssirtuin_cat_dom"/>
</dbReference>
<comment type="cofactor">
    <cofactor evidence="1">
        <name>Zn(2+)</name>
        <dbReference type="ChEBI" id="CHEBI:29105"/>
    </cofactor>
</comment>
<evidence type="ECO:0000256" key="2">
    <source>
        <dbReference type="ARBA" id="ARBA00004123"/>
    </source>
</evidence>
<evidence type="ECO:0000313" key="14">
    <source>
        <dbReference type="EMBL" id="ODV77129.1"/>
    </source>
</evidence>
<proteinExistence type="inferred from homology"/>
<organism evidence="14 15">
    <name type="scientific">Suhomyces tanzawaensis NRRL Y-17324</name>
    <dbReference type="NCBI Taxonomy" id="984487"/>
    <lineage>
        <taxon>Eukaryota</taxon>
        <taxon>Fungi</taxon>
        <taxon>Dikarya</taxon>
        <taxon>Ascomycota</taxon>
        <taxon>Saccharomycotina</taxon>
        <taxon>Pichiomycetes</taxon>
        <taxon>Debaryomycetaceae</taxon>
        <taxon>Suhomyces</taxon>
    </lineage>
</organism>
<keyword evidence="4" id="KW-0678">Repressor</keyword>
<evidence type="ECO:0000256" key="4">
    <source>
        <dbReference type="ARBA" id="ARBA00022491"/>
    </source>
</evidence>
<dbReference type="GO" id="GO:0005634">
    <property type="term" value="C:nucleus"/>
    <property type="evidence" value="ECO:0007669"/>
    <property type="project" value="UniProtKB-SubCell"/>
</dbReference>
<feature type="active site" description="Proton acceptor" evidence="12">
    <location>
        <position position="221"/>
    </location>
</feature>
<evidence type="ECO:0000256" key="12">
    <source>
        <dbReference type="PROSITE-ProRule" id="PRU00236"/>
    </source>
</evidence>
<dbReference type="InterPro" id="IPR007654">
    <property type="entry name" value="NAD-dep_histone_deAcase_SIR2_N"/>
</dbReference>
<name>A0A1E4SCA1_9ASCO</name>
<dbReference type="Gene3D" id="3.40.50.1220">
    <property type="entry name" value="TPP-binding domain"/>
    <property type="match status" value="1"/>
</dbReference>
<sequence length="391" mass="44678">MGPVTYTDHVAVYKPDRKLNRKYRSYLKQHGVMLFLTQFIPSTVSKADLCKLILDLGYSKYLLRTVESLTPKQVVKVLMNLLINDKIVVSRTSTPAPIYSFENLLAHLKTAKKIMVITGAGILTPLGIPDFRSFKGLYTQLKHLNLKDPQEVFNIDTFNRNPNIFYSIAHMILPPEDRFTILHSFIKLLQDKGKLLRDYTQNIDNLESRVGIPKHKLVQCHGSFGTATCITCHSKYSGSMIFDHIRHKQVPRCFSCYKDISMNDEVAINYGVIKPDITFFGEELPKNFHGSIKSDINDCDLVLVIGTSLKVYPVAGIIDRVPSYIPRILINKDDLPGKKFDLKLLGDSDDTASYISKILGKDWDIPNKDYCNENEIRIERDELDRSIYRVK</sequence>
<gene>
    <name evidence="14" type="ORF">CANTADRAFT_57010</name>
</gene>
<evidence type="ECO:0000256" key="7">
    <source>
        <dbReference type="ARBA" id="ARBA00022833"/>
    </source>
</evidence>
<dbReference type="STRING" id="984487.A0A1E4SCA1"/>
<dbReference type="PANTHER" id="PTHR11085:SF9">
    <property type="entry name" value="NAD-DEPENDENT PROTEIN DEACETYLASE SIRTUIN-1"/>
    <property type="match status" value="1"/>
</dbReference>
<dbReference type="Pfam" id="PF02146">
    <property type="entry name" value="SIR2"/>
    <property type="match status" value="1"/>
</dbReference>
<dbReference type="EMBL" id="KV453916">
    <property type="protein sequence ID" value="ODV77129.1"/>
    <property type="molecule type" value="Genomic_DNA"/>
</dbReference>
<keyword evidence="7 12" id="KW-0862">Zinc</keyword>
<dbReference type="InterPro" id="IPR050134">
    <property type="entry name" value="NAD-dep_sirtuin_deacylases"/>
</dbReference>
<feature type="binding site" evidence="12">
    <location>
        <position position="253"/>
    </location>
    <ligand>
        <name>Zn(2+)</name>
        <dbReference type="ChEBI" id="CHEBI:29105"/>
    </ligand>
</feature>
<dbReference type="GeneID" id="30984785"/>
<reference evidence="15" key="1">
    <citation type="submission" date="2016-05" db="EMBL/GenBank/DDBJ databases">
        <title>Comparative genomics of biotechnologically important yeasts.</title>
        <authorList>
            <consortium name="DOE Joint Genome Institute"/>
            <person name="Riley R."/>
            <person name="Haridas S."/>
            <person name="Wolfe K.H."/>
            <person name="Lopes M.R."/>
            <person name="Hittinger C.T."/>
            <person name="Goker M."/>
            <person name="Salamov A."/>
            <person name="Wisecaver J."/>
            <person name="Long T.M."/>
            <person name="Aerts A.L."/>
            <person name="Barry K."/>
            <person name="Choi C."/>
            <person name="Clum A."/>
            <person name="Coughlan A.Y."/>
            <person name="Deshpande S."/>
            <person name="Douglass A.P."/>
            <person name="Hanson S.J."/>
            <person name="Klenk H.-P."/>
            <person name="Labutti K."/>
            <person name="Lapidus A."/>
            <person name="Lindquist E."/>
            <person name="Lipzen A."/>
            <person name="Meier-Kolthoff J.P."/>
            <person name="Ohm R.A."/>
            <person name="Otillar R.P."/>
            <person name="Pangilinan J."/>
            <person name="Peng Y."/>
            <person name="Rokas A."/>
            <person name="Rosa C.A."/>
            <person name="Scheuner C."/>
            <person name="Sibirny A.A."/>
            <person name="Slot J.C."/>
            <person name="Stielow J.B."/>
            <person name="Sun H."/>
            <person name="Kurtzman C.P."/>
            <person name="Blackwell M."/>
            <person name="Grigoriev I.V."/>
            <person name="Jeffries T.W."/>
        </authorList>
    </citation>
    <scope>NUCLEOTIDE SEQUENCE [LARGE SCALE GENOMIC DNA]</scope>
    <source>
        <strain evidence="15">NRRL Y-17324</strain>
    </source>
</reference>
<evidence type="ECO:0000256" key="8">
    <source>
        <dbReference type="ARBA" id="ARBA00023015"/>
    </source>
</evidence>
<dbReference type="GO" id="GO:0070403">
    <property type="term" value="F:NAD+ binding"/>
    <property type="evidence" value="ECO:0007669"/>
    <property type="project" value="InterPro"/>
</dbReference>
<dbReference type="Gene3D" id="3.30.1600.10">
    <property type="entry name" value="SIR2/SIRT2 'Small Domain"/>
    <property type="match status" value="1"/>
</dbReference>
<keyword evidence="15" id="KW-1185">Reference proteome</keyword>
<dbReference type="GO" id="GO:0046872">
    <property type="term" value="F:metal ion binding"/>
    <property type="evidence" value="ECO:0007669"/>
    <property type="project" value="UniProtKB-KW"/>
</dbReference>
<dbReference type="OrthoDB" id="420264at2759"/>
<dbReference type="Pfam" id="PF04574">
    <property type="entry name" value="DUF592"/>
    <property type="match status" value="1"/>
</dbReference>
<evidence type="ECO:0000256" key="1">
    <source>
        <dbReference type="ARBA" id="ARBA00001947"/>
    </source>
</evidence>
<dbReference type="SUPFAM" id="SSF52467">
    <property type="entry name" value="DHS-like NAD/FAD-binding domain"/>
    <property type="match status" value="1"/>
</dbReference>
<keyword evidence="5" id="KW-0808">Transferase</keyword>
<dbReference type="RefSeq" id="XP_020062251.1">
    <property type="nucleotide sequence ID" value="XM_020210649.1"/>
</dbReference>
<keyword evidence="10" id="KW-0804">Transcription</keyword>
<evidence type="ECO:0000256" key="10">
    <source>
        <dbReference type="ARBA" id="ARBA00023163"/>
    </source>
</evidence>
<evidence type="ECO:0000256" key="6">
    <source>
        <dbReference type="ARBA" id="ARBA00022723"/>
    </source>
</evidence>
<evidence type="ECO:0000313" key="15">
    <source>
        <dbReference type="Proteomes" id="UP000094285"/>
    </source>
</evidence>
<evidence type="ECO:0000256" key="3">
    <source>
        <dbReference type="ARBA" id="ARBA00006924"/>
    </source>
</evidence>
<keyword evidence="9" id="KW-0520">NAD</keyword>
<accession>A0A1E4SCA1</accession>
<dbReference type="Proteomes" id="UP000094285">
    <property type="component" value="Unassembled WGS sequence"/>
</dbReference>